<comment type="function">
    <text evidence="1">Substrate recognition and binding subunit of the essential mitochondrial processing protease (MPP), which cleaves the mitochondrial sequence off newly imported precursors proteins.</text>
</comment>
<dbReference type="InterPro" id="IPR007863">
    <property type="entry name" value="Peptidase_M16_C"/>
</dbReference>
<evidence type="ECO:0000259" key="13">
    <source>
        <dbReference type="Pfam" id="PF05193"/>
    </source>
</evidence>
<dbReference type="AlphaFoldDB" id="A0A1L9WVR9"/>
<dbReference type="GO" id="GO:0006627">
    <property type="term" value="P:protein processing involved in protein targeting to mitochondrion"/>
    <property type="evidence" value="ECO:0007669"/>
    <property type="project" value="TreeGrafter"/>
</dbReference>
<dbReference type="GO" id="GO:0004222">
    <property type="term" value="F:metalloendopeptidase activity"/>
    <property type="evidence" value="ECO:0007669"/>
    <property type="project" value="InterPro"/>
</dbReference>
<comment type="similarity">
    <text evidence="3 10">Belongs to the peptidase M16 family.</text>
</comment>
<dbReference type="GO" id="GO:0046872">
    <property type="term" value="F:metal ion binding"/>
    <property type="evidence" value="ECO:0007669"/>
    <property type="project" value="InterPro"/>
</dbReference>
<evidence type="ECO:0000256" key="7">
    <source>
        <dbReference type="ARBA" id="ARBA00030006"/>
    </source>
</evidence>
<comment type="subcellular location">
    <subcellularLocation>
        <location evidence="2">Mitochondrion matrix</location>
    </subcellularLocation>
</comment>
<dbReference type="OMA" id="LKYHHSP"/>
<feature type="domain" description="Peptidase M16 C-terminal" evidence="13">
    <location>
        <begin position="357"/>
        <end position="477"/>
    </location>
</feature>
<dbReference type="OrthoDB" id="277191at2759"/>
<evidence type="ECO:0000256" key="1">
    <source>
        <dbReference type="ARBA" id="ARBA00002123"/>
    </source>
</evidence>
<evidence type="ECO:0000256" key="9">
    <source>
        <dbReference type="ARBA" id="ARBA00083075"/>
    </source>
</evidence>
<keyword evidence="6" id="KW-0496">Mitochondrion</keyword>
<feature type="region of interest" description="Disordered" evidence="11">
    <location>
        <begin position="264"/>
        <end position="292"/>
    </location>
</feature>
<dbReference type="PROSITE" id="PS00143">
    <property type="entry name" value="INSULINASE"/>
    <property type="match status" value="1"/>
</dbReference>
<evidence type="ECO:0000256" key="6">
    <source>
        <dbReference type="ARBA" id="ARBA00023128"/>
    </source>
</evidence>
<keyword evidence="5" id="KW-0809">Transit peptide</keyword>
<dbReference type="Proteomes" id="UP000184546">
    <property type="component" value="Unassembled WGS sequence"/>
</dbReference>
<dbReference type="GeneID" id="30969973"/>
<dbReference type="Pfam" id="PF05193">
    <property type="entry name" value="Peptidase_M16_C"/>
    <property type="match status" value="2"/>
</dbReference>
<feature type="compositionally biased region" description="Low complexity" evidence="11">
    <location>
        <begin position="273"/>
        <end position="292"/>
    </location>
</feature>
<dbReference type="STRING" id="690307.A0A1L9WVR9"/>
<evidence type="ECO:0000256" key="8">
    <source>
        <dbReference type="ARBA" id="ARBA00032315"/>
    </source>
</evidence>
<evidence type="ECO:0000313" key="15">
    <source>
        <dbReference type="Proteomes" id="UP000184546"/>
    </source>
</evidence>
<evidence type="ECO:0000256" key="10">
    <source>
        <dbReference type="RuleBase" id="RU004447"/>
    </source>
</evidence>
<evidence type="ECO:0000256" key="11">
    <source>
        <dbReference type="SAM" id="MobiDB-lite"/>
    </source>
</evidence>
<evidence type="ECO:0000256" key="5">
    <source>
        <dbReference type="ARBA" id="ARBA00022946"/>
    </source>
</evidence>
<dbReference type="FunFam" id="3.30.830.10:FF:000032">
    <property type="entry name" value="Mitochondrial processing peptidase, alpha subunit"/>
    <property type="match status" value="1"/>
</dbReference>
<keyword evidence="15" id="KW-1185">Reference proteome</keyword>
<name>A0A1L9WVR9_ASPA1</name>
<feature type="domain" description="Peptidase M16 C-terminal" evidence="13">
    <location>
        <begin position="204"/>
        <end position="266"/>
    </location>
</feature>
<organism evidence="14 15">
    <name type="scientific">Aspergillus aculeatus (strain ATCC 16872 / CBS 172.66 / WB 5094)</name>
    <dbReference type="NCBI Taxonomy" id="690307"/>
    <lineage>
        <taxon>Eukaryota</taxon>
        <taxon>Fungi</taxon>
        <taxon>Dikarya</taxon>
        <taxon>Ascomycota</taxon>
        <taxon>Pezizomycotina</taxon>
        <taxon>Eurotiomycetes</taxon>
        <taxon>Eurotiomycetidae</taxon>
        <taxon>Eurotiales</taxon>
        <taxon>Aspergillaceae</taxon>
        <taxon>Aspergillus</taxon>
        <taxon>Aspergillus subgen. Circumdati</taxon>
    </lineage>
</organism>
<dbReference type="InterPro" id="IPR011765">
    <property type="entry name" value="Pept_M16_N"/>
</dbReference>
<dbReference type="PANTHER" id="PTHR11851:SF49">
    <property type="entry name" value="MITOCHONDRIAL-PROCESSING PEPTIDASE SUBUNIT ALPHA"/>
    <property type="match status" value="1"/>
</dbReference>
<evidence type="ECO:0000259" key="12">
    <source>
        <dbReference type="Pfam" id="PF00675"/>
    </source>
</evidence>
<dbReference type="InterPro" id="IPR011249">
    <property type="entry name" value="Metalloenz_LuxS/M16"/>
</dbReference>
<evidence type="ECO:0000256" key="2">
    <source>
        <dbReference type="ARBA" id="ARBA00004305"/>
    </source>
</evidence>
<dbReference type="Pfam" id="PF00675">
    <property type="entry name" value="Peptidase_M16"/>
    <property type="match status" value="1"/>
</dbReference>
<dbReference type="RefSeq" id="XP_020056598.1">
    <property type="nucleotide sequence ID" value="XM_020196159.1"/>
</dbReference>
<proteinExistence type="inferred from homology"/>
<dbReference type="GO" id="GO:0005759">
    <property type="term" value="C:mitochondrial matrix"/>
    <property type="evidence" value="ECO:0007669"/>
    <property type="project" value="UniProtKB-SubCell"/>
</dbReference>
<evidence type="ECO:0000313" key="14">
    <source>
        <dbReference type="EMBL" id="OJK00259.1"/>
    </source>
</evidence>
<dbReference type="SUPFAM" id="SSF63411">
    <property type="entry name" value="LuxS/MPP-like metallohydrolase"/>
    <property type="match status" value="2"/>
</dbReference>
<evidence type="ECO:0000256" key="4">
    <source>
        <dbReference type="ARBA" id="ARBA00016741"/>
    </source>
</evidence>
<reference evidence="15" key="1">
    <citation type="journal article" date="2017" name="Genome Biol.">
        <title>Comparative genomics reveals high biological diversity and specific adaptations in the industrially and medically important fungal genus Aspergillus.</title>
        <authorList>
            <person name="de Vries R.P."/>
            <person name="Riley R."/>
            <person name="Wiebenga A."/>
            <person name="Aguilar-Osorio G."/>
            <person name="Amillis S."/>
            <person name="Uchima C.A."/>
            <person name="Anderluh G."/>
            <person name="Asadollahi M."/>
            <person name="Askin M."/>
            <person name="Barry K."/>
            <person name="Battaglia E."/>
            <person name="Bayram O."/>
            <person name="Benocci T."/>
            <person name="Braus-Stromeyer S.A."/>
            <person name="Caldana C."/>
            <person name="Canovas D."/>
            <person name="Cerqueira G.C."/>
            <person name="Chen F."/>
            <person name="Chen W."/>
            <person name="Choi C."/>
            <person name="Clum A."/>
            <person name="Dos Santos R.A."/>
            <person name="Damasio A.R."/>
            <person name="Diallinas G."/>
            <person name="Emri T."/>
            <person name="Fekete E."/>
            <person name="Flipphi M."/>
            <person name="Freyberg S."/>
            <person name="Gallo A."/>
            <person name="Gournas C."/>
            <person name="Habgood R."/>
            <person name="Hainaut M."/>
            <person name="Harispe M.L."/>
            <person name="Henrissat B."/>
            <person name="Hilden K.S."/>
            <person name="Hope R."/>
            <person name="Hossain A."/>
            <person name="Karabika E."/>
            <person name="Karaffa L."/>
            <person name="Karanyi Z."/>
            <person name="Krasevec N."/>
            <person name="Kuo A."/>
            <person name="Kusch H."/>
            <person name="LaButti K."/>
            <person name="Lagendijk E.L."/>
            <person name="Lapidus A."/>
            <person name="Levasseur A."/>
            <person name="Lindquist E."/>
            <person name="Lipzen A."/>
            <person name="Logrieco A.F."/>
            <person name="MacCabe A."/>
            <person name="Maekelae M.R."/>
            <person name="Malavazi I."/>
            <person name="Melin P."/>
            <person name="Meyer V."/>
            <person name="Mielnichuk N."/>
            <person name="Miskei M."/>
            <person name="Molnar A.P."/>
            <person name="Mule G."/>
            <person name="Ngan C.Y."/>
            <person name="Orejas M."/>
            <person name="Orosz E."/>
            <person name="Ouedraogo J.P."/>
            <person name="Overkamp K.M."/>
            <person name="Park H.-S."/>
            <person name="Perrone G."/>
            <person name="Piumi F."/>
            <person name="Punt P.J."/>
            <person name="Ram A.F."/>
            <person name="Ramon A."/>
            <person name="Rauscher S."/>
            <person name="Record E."/>
            <person name="Riano-Pachon D.M."/>
            <person name="Robert V."/>
            <person name="Roehrig J."/>
            <person name="Ruller R."/>
            <person name="Salamov A."/>
            <person name="Salih N.S."/>
            <person name="Samson R.A."/>
            <person name="Sandor E."/>
            <person name="Sanguinetti M."/>
            <person name="Schuetze T."/>
            <person name="Sepcic K."/>
            <person name="Shelest E."/>
            <person name="Sherlock G."/>
            <person name="Sophianopoulou V."/>
            <person name="Squina F.M."/>
            <person name="Sun H."/>
            <person name="Susca A."/>
            <person name="Todd R.B."/>
            <person name="Tsang A."/>
            <person name="Unkles S.E."/>
            <person name="van de Wiele N."/>
            <person name="van Rossen-Uffink D."/>
            <person name="Oliveira J.V."/>
            <person name="Vesth T.C."/>
            <person name="Visser J."/>
            <person name="Yu J.-H."/>
            <person name="Zhou M."/>
            <person name="Andersen M.R."/>
            <person name="Archer D.B."/>
            <person name="Baker S.E."/>
            <person name="Benoit I."/>
            <person name="Brakhage A.A."/>
            <person name="Braus G.H."/>
            <person name="Fischer R."/>
            <person name="Frisvad J.C."/>
            <person name="Goldman G.H."/>
            <person name="Houbraken J."/>
            <person name="Oakley B."/>
            <person name="Pocsi I."/>
            <person name="Scazzocchio C."/>
            <person name="Seiboth B."/>
            <person name="vanKuyk P.A."/>
            <person name="Wortman J."/>
            <person name="Dyer P.S."/>
            <person name="Grigoriev I.V."/>
        </authorList>
    </citation>
    <scope>NUCLEOTIDE SEQUENCE [LARGE SCALE GENOMIC DNA]</scope>
    <source>
        <strain evidence="15">ATCC 16872 / CBS 172.66 / WB 5094</strain>
    </source>
</reference>
<gene>
    <name evidence="14" type="ORF">ASPACDRAFT_118329</name>
</gene>
<feature type="compositionally biased region" description="Low complexity" evidence="11">
    <location>
        <begin position="20"/>
        <end position="31"/>
    </location>
</feature>
<dbReference type="VEuPathDB" id="FungiDB:ASPACDRAFT_118329"/>
<protein>
    <recommendedName>
        <fullName evidence="4">Mitochondrial-processing peptidase subunit alpha</fullName>
    </recommendedName>
    <alternativeName>
        <fullName evidence="7">Alpha-MPP</fullName>
    </alternativeName>
    <alternativeName>
        <fullName evidence="8">Inactive zinc metalloprotease alpha</fullName>
    </alternativeName>
    <alternativeName>
        <fullName evidence="9">Matrix processing peptidase</fullName>
    </alternativeName>
</protein>
<dbReference type="PANTHER" id="PTHR11851">
    <property type="entry name" value="METALLOPROTEASE"/>
    <property type="match status" value="1"/>
</dbReference>
<dbReference type="FunFam" id="3.30.830.10:FF:000023">
    <property type="entry name" value="Mitochondrial processing peptidase alpha subunit"/>
    <property type="match status" value="1"/>
</dbReference>
<evidence type="ECO:0000256" key="3">
    <source>
        <dbReference type="ARBA" id="ARBA00007261"/>
    </source>
</evidence>
<accession>A0A1L9WVR9</accession>
<dbReference type="Gene3D" id="3.30.830.10">
    <property type="entry name" value="Metalloenzyme, LuxS/M16 peptidase-like"/>
    <property type="match status" value="2"/>
</dbReference>
<dbReference type="InterPro" id="IPR001431">
    <property type="entry name" value="Pept_M16_Zn_BS"/>
</dbReference>
<dbReference type="InterPro" id="IPR050361">
    <property type="entry name" value="MPP/UQCRC_Complex"/>
</dbReference>
<dbReference type="EMBL" id="KV878976">
    <property type="protein sequence ID" value="OJK00259.1"/>
    <property type="molecule type" value="Genomic_DNA"/>
</dbReference>
<feature type="domain" description="Peptidase M16 N-terminal" evidence="12">
    <location>
        <begin position="51"/>
        <end position="197"/>
    </location>
</feature>
<sequence length="579" mass="63102">MRRSVLRAVESAKPIARVPRSAASRSFSTATDGSKDPAELDQITTLPNGIRVATESLPGPFAGVGVYVDAGSRYEDESLRGVSHIMDRLAFKSTKAHSADEMLETLENLGGNIQCASSRESLMYQSASFNSAVPSTLGLLAETIRDPLITEEEVIQQLATAEYEIGEIWSKPDLILPELVHTAAYSNNTLGNPLLCPAERLGEINKSVVDKYRQTFFNPERMVVAFAGVEHDKAVKLTEQYFGDMKSNKPVLSGTGVETTLSHSESTLKEGQVPTVPQFTPTSTVSTTPPTSKSGILSKLPFLKNLSLSGSQNDAASPLDPSLVQPTTLDLTRPSHYTGGYLSLPPIPPPANPMLPRLSYIHLAFEALPISNPDIYALATLQTLLGGGGSFSAGGPGKGMYSRLYTNVLNQHGWVESCVAFNHSYTDSGIFGISASCSPTRTTEMLEVMCRELQALTLDNGYSALQPQEVERAKNQLRSSLLMNLESRMVELEDLGRQVQVHGRKVSVKEMCRHIEGLTVQDLRRVARKVFGGQVQNPGKGSGKPTVVLQEGELEGYKLRPFPWGEIQERIARWQLGRR</sequence>
<feature type="region of interest" description="Disordered" evidence="11">
    <location>
        <begin position="19"/>
        <end position="39"/>
    </location>
</feature>